<dbReference type="EMBL" id="GGEC01002196">
    <property type="protein sequence ID" value="MBW82679.1"/>
    <property type="molecule type" value="Transcribed_RNA"/>
</dbReference>
<proteinExistence type="predicted"/>
<organism evidence="1">
    <name type="scientific">Rhizophora mucronata</name>
    <name type="common">Asiatic mangrove</name>
    <dbReference type="NCBI Taxonomy" id="61149"/>
    <lineage>
        <taxon>Eukaryota</taxon>
        <taxon>Viridiplantae</taxon>
        <taxon>Streptophyta</taxon>
        <taxon>Embryophyta</taxon>
        <taxon>Tracheophyta</taxon>
        <taxon>Spermatophyta</taxon>
        <taxon>Magnoliopsida</taxon>
        <taxon>eudicotyledons</taxon>
        <taxon>Gunneridae</taxon>
        <taxon>Pentapetalae</taxon>
        <taxon>rosids</taxon>
        <taxon>fabids</taxon>
        <taxon>Malpighiales</taxon>
        <taxon>Rhizophoraceae</taxon>
        <taxon>Rhizophora</taxon>
    </lineage>
</organism>
<accession>A0A2P2IN81</accession>
<dbReference type="AlphaFoldDB" id="A0A2P2IN81"/>
<name>A0A2P2IN81_RHIMU</name>
<sequence length="31" mass="3605">MHILSWGLHLLQQPPLGFNRWRRFSGPGCSL</sequence>
<reference evidence="1" key="1">
    <citation type="submission" date="2018-02" db="EMBL/GenBank/DDBJ databases">
        <title>Rhizophora mucronata_Transcriptome.</title>
        <authorList>
            <person name="Meera S.P."/>
            <person name="Sreeshan A."/>
            <person name="Augustine A."/>
        </authorList>
    </citation>
    <scope>NUCLEOTIDE SEQUENCE</scope>
    <source>
        <tissue evidence="1">Leaf</tissue>
    </source>
</reference>
<evidence type="ECO:0000313" key="1">
    <source>
        <dbReference type="EMBL" id="MBW82679.1"/>
    </source>
</evidence>
<protein>
    <submittedName>
        <fullName evidence="1">Uncharacterized protein</fullName>
    </submittedName>
</protein>